<reference evidence="7 8" key="1">
    <citation type="submission" date="2021-03" db="EMBL/GenBank/DDBJ databases">
        <title>Genomic Encyclopedia of Type Strains, Phase IV (KMG-IV): sequencing the most valuable type-strain genomes for metagenomic binning, comparative biology and taxonomic classification.</title>
        <authorList>
            <person name="Goeker M."/>
        </authorList>
    </citation>
    <scope>NUCLEOTIDE SEQUENCE [LARGE SCALE GENOMIC DNA]</scope>
    <source>
        <strain evidence="7 8">DSM 24004</strain>
    </source>
</reference>
<evidence type="ECO:0000256" key="4">
    <source>
        <dbReference type="ARBA" id="ARBA00022723"/>
    </source>
</evidence>
<comment type="caution">
    <text evidence="7">The sequence shown here is derived from an EMBL/GenBank/DDBJ whole genome shotgun (WGS) entry which is preliminary data.</text>
</comment>
<dbReference type="GO" id="GO:0004802">
    <property type="term" value="F:transketolase activity"/>
    <property type="evidence" value="ECO:0007669"/>
    <property type="project" value="UniProtKB-EC"/>
</dbReference>
<dbReference type="InterPro" id="IPR049557">
    <property type="entry name" value="Transketolase_CS"/>
</dbReference>
<dbReference type="Gene3D" id="3.40.50.970">
    <property type="match status" value="1"/>
</dbReference>
<gene>
    <name evidence="7" type="ORF">J2Z76_001997</name>
</gene>
<evidence type="ECO:0000313" key="8">
    <source>
        <dbReference type="Proteomes" id="UP001519342"/>
    </source>
</evidence>
<comment type="similarity">
    <text evidence="2">Belongs to the transketolase family.</text>
</comment>
<protein>
    <submittedName>
        <fullName evidence="7">Transketolase</fullName>
        <ecNumber evidence="7">2.2.1.1</ecNumber>
    </submittedName>
</protein>
<dbReference type="EC" id="2.2.1.1" evidence="7"/>
<comment type="cofactor">
    <cofactor evidence="1">
        <name>thiamine diphosphate</name>
        <dbReference type="ChEBI" id="CHEBI:58937"/>
    </cofactor>
</comment>
<proteinExistence type="inferred from homology"/>
<evidence type="ECO:0000256" key="2">
    <source>
        <dbReference type="ARBA" id="ARBA00007131"/>
    </source>
</evidence>
<dbReference type="InterPro" id="IPR029061">
    <property type="entry name" value="THDP-binding"/>
</dbReference>
<dbReference type="PROSITE" id="PS00801">
    <property type="entry name" value="TRANSKETOLASE_1"/>
    <property type="match status" value="1"/>
</dbReference>
<dbReference type="RefSeq" id="WP_209511863.1">
    <property type="nucleotide sequence ID" value="NZ_JAGGKS010000005.1"/>
</dbReference>
<dbReference type="InterPro" id="IPR005474">
    <property type="entry name" value="Transketolase_N"/>
</dbReference>
<feature type="domain" description="Transketolase N-terminal" evidence="6">
    <location>
        <begin position="13"/>
        <end position="267"/>
    </location>
</feature>
<dbReference type="PANTHER" id="PTHR47514:SF1">
    <property type="entry name" value="TRANSKETOLASE N-TERMINAL SECTION-RELATED"/>
    <property type="match status" value="1"/>
</dbReference>
<keyword evidence="3 7" id="KW-0808">Transferase</keyword>
<name>A0ABS4GEK5_9FIRM</name>
<keyword evidence="4" id="KW-0479">Metal-binding</keyword>
<dbReference type="SUPFAM" id="SSF52518">
    <property type="entry name" value="Thiamin diphosphate-binding fold (THDP-binding)"/>
    <property type="match status" value="1"/>
</dbReference>
<organism evidence="7 8">
    <name type="scientific">Sedimentibacter acidaminivorans</name>
    <dbReference type="NCBI Taxonomy" id="913099"/>
    <lineage>
        <taxon>Bacteria</taxon>
        <taxon>Bacillati</taxon>
        <taxon>Bacillota</taxon>
        <taxon>Tissierellia</taxon>
        <taxon>Sedimentibacter</taxon>
    </lineage>
</organism>
<keyword evidence="5" id="KW-0786">Thiamine pyrophosphate</keyword>
<evidence type="ECO:0000313" key="7">
    <source>
        <dbReference type="EMBL" id="MBP1926133.1"/>
    </source>
</evidence>
<dbReference type="PANTHER" id="PTHR47514">
    <property type="entry name" value="TRANSKETOLASE N-TERMINAL SECTION-RELATED"/>
    <property type="match status" value="1"/>
</dbReference>
<dbReference type="Proteomes" id="UP001519342">
    <property type="component" value="Unassembled WGS sequence"/>
</dbReference>
<evidence type="ECO:0000256" key="3">
    <source>
        <dbReference type="ARBA" id="ARBA00022679"/>
    </source>
</evidence>
<accession>A0ABS4GEK5</accession>
<keyword evidence="8" id="KW-1185">Reference proteome</keyword>
<evidence type="ECO:0000259" key="6">
    <source>
        <dbReference type="Pfam" id="PF00456"/>
    </source>
</evidence>
<dbReference type="EMBL" id="JAGGKS010000005">
    <property type="protein sequence ID" value="MBP1926133.1"/>
    <property type="molecule type" value="Genomic_DNA"/>
</dbReference>
<sequence>MNYEDLTLITHKMRENILNMIHTANSGHPGGSLSAVEIVTYLYFKEMNIENPTDENRDRFILSKGHAAPVLYSALMEKGFLDKGLIGTLRQIDSKLQGHPDMKKVPGVEASTGSLGQGLAISNGIALANKYDNKSNRVFVLLGDGEIQEGMVWEAAMLSSHYKLDNLTAILDHNGLQIDGKNEDVMKVEPLDKKWEAFGWHVIKADGHDFNSLEKAFEERKTIKDKPVIIIAETVKGKGVSFMEDKAGWHGKAPNADELDIALKEVGGDK</sequence>
<evidence type="ECO:0000256" key="5">
    <source>
        <dbReference type="ARBA" id="ARBA00023052"/>
    </source>
</evidence>
<dbReference type="Pfam" id="PF00456">
    <property type="entry name" value="Transketolase_N"/>
    <property type="match status" value="1"/>
</dbReference>
<dbReference type="CDD" id="cd02012">
    <property type="entry name" value="TPP_TK"/>
    <property type="match status" value="1"/>
</dbReference>
<evidence type="ECO:0000256" key="1">
    <source>
        <dbReference type="ARBA" id="ARBA00001964"/>
    </source>
</evidence>